<keyword evidence="2" id="KW-0238">DNA-binding</keyword>
<dbReference type="PANTHER" id="PTHR30154">
    <property type="entry name" value="LEUCINE-RESPONSIVE REGULATORY PROTEIN"/>
    <property type="match status" value="1"/>
</dbReference>
<reference evidence="6" key="1">
    <citation type="submission" date="2015-10" db="EMBL/GenBank/DDBJ databases">
        <authorList>
            <person name="Ju K.-S."/>
            <person name="Doroghazi J.R."/>
            <person name="Metcalf W.W."/>
        </authorList>
    </citation>
    <scope>NUCLEOTIDE SEQUENCE [LARGE SCALE GENOMIC DNA]</scope>
    <source>
        <strain evidence="6">NRRL F-8817</strain>
    </source>
</reference>
<dbReference type="GO" id="GO:0043200">
    <property type="term" value="P:response to amino acid"/>
    <property type="evidence" value="ECO:0007669"/>
    <property type="project" value="TreeGrafter"/>
</dbReference>
<dbReference type="InterPro" id="IPR000485">
    <property type="entry name" value="AsnC-type_HTH_dom"/>
</dbReference>
<dbReference type="GO" id="GO:0005829">
    <property type="term" value="C:cytosol"/>
    <property type="evidence" value="ECO:0007669"/>
    <property type="project" value="TreeGrafter"/>
</dbReference>
<dbReference type="Pfam" id="PF01037">
    <property type="entry name" value="AsnC_trans_reg"/>
    <property type="match status" value="1"/>
</dbReference>
<evidence type="ECO:0000256" key="1">
    <source>
        <dbReference type="ARBA" id="ARBA00023015"/>
    </source>
</evidence>
<dbReference type="EMBL" id="LLZJ01000133">
    <property type="protein sequence ID" value="KUL62610.1"/>
    <property type="molecule type" value="Genomic_DNA"/>
</dbReference>
<evidence type="ECO:0000256" key="3">
    <source>
        <dbReference type="ARBA" id="ARBA00023163"/>
    </source>
</evidence>
<evidence type="ECO:0000313" key="5">
    <source>
        <dbReference type="EMBL" id="KUL62610.1"/>
    </source>
</evidence>
<keyword evidence="3" id="KW-0804">Transcription</keyword>
<keyword evidence="1" id="KW-0805">Transcription regulation</keyword>
<dbReference type="InterPro" id="IPR019888">
    <property type="entry name" value="Tscrpt_reg_AsnC-like"/>
</dbReference>
<dbReference type="SUPFAM" id="SSF46785">
    <property type="entry name" value="Winged helix' DNA-binding domain"/>
    <property type="match status" value="1"/>
</dbReference>
<feature type="domain" description="HTH asnC-type" evidence="4">
    <location>
        <begin position="16"/>
        <end position="72"/>
    </location>
</feature>
<evidence type="ECO:0000313" key="6">
    <source>
        <dbReference type="Proteomes" id="UP000053413"/>
    </source>
</evidence>
<protein>
    <submittedName>
        <fullName evidence="5">Transcriptional regulator</fullName>
    </submittedName>
</protein>
<proteinExistence type="predicted"/>
<dbReference type="Gene3D" id="1.10.10.10">
    <property type="entry name" value="Winged helix-like DNA-binding domain superfamily/Winged helix DNA-binding domain"/>
    <property type="match status" value="1"/>
</dbReference>
<dbReference type="Gene3D" id="3.30.70.920">
    <property type="match status" value="1"/>
</dbReference>
<name>A0A0X3X0M3_STRVO</name>
<comment type="caution">
    <text evidence="5">The sequence shown here is derived from an EMBL/GenBank/DDBJ whole genome shotgun (WGS) entry which is preliminary data.</text>
</comment>
<dbReference type="GO" id="GO:0043565">
    <property type="term" value="F:sequence-specific DNA binding"/>
    <property type="evidence" value="ECO:0007669"/>
    <property type="project" value="InterPro"/>
</dbReference>
<evidence type="ECO:0000256" key="2">
    <source>
        <dbReference type="ARBA" id="ARBA00023125"/>
    </source>
</evidence>
<dbReference type="PANTHER" id="PTHR30154:SF34">
    <property type="entry name" value="TRANSCRIPTIONAL REGULATOR AZLB"/>
    <property type="match status" value="1"/>
</dbReference>
<sequence>MTSALMAESAAVQPDDVRIIRALQVAPRASFASIAAVLGLSEGAVGRRYRRLLADGVIRVAGVVDPGALGQSRWLVRLRCRPGSVTAIADALAQRDDVSWVALGAAGSEITCAVRSRTREQREELLGRRLPRTAAVIDINASAILRQFVGGRGHYWAALRGTLTPQQESTLGSDGAPFAESPVVPRVPVHLDPEDEKMLDLLAVDGRAGLVDLGAAANLTPGRASRRLHALLRRRVVHIDVEIAPAALGYHARANLWLRAHPTAVKDIGRTLAQEPHIAFAAAVSGPYNLQAVAHCRDLDELFEYTSDRIGSLSGLQSMEVSPVLRQIKQAGTLVSGERLVPPHRARVRR</sequence>
<dbReference type="SUPFAM" id="SSF54909">
    <property type="entry name" value="Dimeric alpha+beta barrel"/>
    <property type="match status" value="1"/>
</dbReference>
<dbReference type="InterPro" id="IPR019887">
    <property type="entry name" value="Tscrpt_reg_AsnC/Lrp_C"/>
</dbReference>
<dbReference type="Pfam" id="PF13404">
    <property type="entry name" value="HTH_AsnC-type"/>
    <property type="match status" value="1"/>
</dbReference>
<evidence type="ECO:0000259" key="4">
    <source>
        <dbReference type="PROSITE" id="PS50956"/>
    </source>
</evidence>
<dbReference type="PROSITE" id="PS50956">
    <property type="entry name" value="HTH_ASNC_2"/>
    <property type="match status" value="1"/>
</dbReference>
<dbReference type="AlphaFoldDB" id="A0A0X3X0M3"/>
<dbReference type="InterPro" id="IPR036388">
    <property type="entry name" value="WH-like_DNA-bd_sf"/>
</dbReference>
<accession>A0A0X3X0M3</accession>
<dbReference type="Proteomes" id="UP000053413">
    <property type="component" value="Unassembled WGS sequence"/>
</dbReference>
<dbReference type="RefSeq" id="WP_059143902.1">
    <property type="nucleotide sequence ID" value="NZ_LLZJ01000133.1"/>
</dbReference>
<gene>
    <name evidence="5" type="ORF">ADL28_13025</name>
</gene>
<dbReference type="SMART" id="SM00344">
    <property type="entry name" value="HTH_ASNC"/>
    <property type="match status" value="2"/>
</dbReference>
<dbReference type="InterPro" id="IPR011008">
    <property type="entry name" value="Dimeric_a/b-barrel"/>
</dbReference>
<dbReference type="InterPro" id="IPR036390">
    <property type="entry name" value="WH_DNA-bd_sf"/>
</dbReference>
<organism evidence="5 6">
    <name type="scientific">Streptomyces violaceusniger</name>
    <dbReference type="NCBI Taxonomy" id="68280"/>
    <lineage>
        <taxon>Bacteria</taxon>
        <taxon>Bacillati</taxon>
        <taxon>Actinomycetota</taxon>
        <taxon>Actinomycetes</taxon>
        <taxon>Kitasatosporales</taxon>
        <taxon>Streptomycetaceae</taxon>
        <taxon>Streptomyces</taxon>
        <taxon>Streptomyces violaceusniger group</taxon>
    </lineage>
</organism>